<name>A0A1F5WDX0_9BACT</name>
<reference evidence="2 3" key="1">
    <citation type="journal article" date="2016" name="Nat. Commun.">
        <title>Thousands of microbial genomes shed light on interconnected biogeochemical processes in an aquifer system.</title>
        <authorList>
            <person name="Anantharaman K."/>
            <person name="Brown C.T."/>
            <person name="Hug L.A."/>
            <person name="Sharon I."/>
            <person name="Castelle C.J."/>
            <person name="Probst A.J."/>
            <person name="Thomas B.C."/>
            <person name="Singh A."/>
            <person name="Wilkins M.J."/>
            <person name="Karaoz U."/>
            <person name="Brodie E.L."/>
            <person name="Williams K.H."/>
            <person name="Hubbard S.S."/>
            <person name="Banfield J.F."/>
        </authorList>
    </citation>
    <scope>NUCLEOTIDE SEQUENCE [LARGE SCALE GENOMIC DNA]</scope>
</reference>
<evidence type="ECO:0000256" key="1">
    <source>
        <dbReference type="SAM" id="Phobius"/>
    </source>
</evidence>
<organism evidence="2 3">
    <name type="scientific">Candidatus Giovannonibacteria bacterium RIFCSPHIGHO2_02_FULL_46_20</name>
    <dbReference type="NCBI Taxonomy" id="1798338"/>
    <lineage>
        <taxon>Bacteria</taxon>
        <taxon>Candidatus Giovannoniibacteriota</taxon>
    </lineage>
</organism>
<dbReference type="STRING" id="1798338.A3J56_00450"/>
<sequence>MYSTNVFASGGKTKFTKRQIAGIVVVCVILIGFMIGKIFFRPSPAEVQEQTAEVIKQGDIAKCDSFDGKIIEGVDYGTVCRNNVSINLATQNLDPSYCDKLDETMMNINDCKRTVIQKKVQETKDVATCDLWSDQSERSACINFYWRSKAVQSDNTTFCDNATDNDAKTLCIDDVFVERLISKSDSVQCTSFPTTLRNDCVAYKEAQTKQTKTVSQQCAYTHPLLVSRFCSFAF</sequence>
<evidence type="ECO:0000313" key="3">
    <source>
        <dbReference type="Proteomes" id="UP000178406"/>
    </source>
</evidence>
<keyword evidence="1" id="KW-1133">Transmembrane helix</keyword>
<feature type="transmembrane region" description="Helical" evidence="1">
    <location>
        <begin position="20"/>
        <end position="40"/>
    </location>
</feature>
<proteinExistence type="predicted"/>
<comment type="caution">
    <text evidence="2">The sequence shown here is derived from an EMBL/GenBank/DDBJ whole genome shotgun (WGS) entry which is preliminary data.</text>
</comment>
<keyword evidence="1" id="KW-0812">Transmembrane</keyword>
<keyword evidence="1" id="KW-0472">Membrane</keyword>
<dbReference type="Proteomes" id="UP000178406">
    <property type="component" value="Unassembled WGS sequence"/>
</dbReference>
<dbReference type="EMBL" id="MFHQ01000035">
    <property type="protein sequence ID" value="OGF73836.1"/>
    <property type="molecule type" value="Genomic_DNA"/>
</dbReference>
<gene>
    <name evidence="2" type="ORF">A3J56_00450</name>
</gene>
<evidence type="ECO:0000313" key="2">
    <source>
        <dbReference type="EMBL" id="OGF73836.1"/>
    </source>
</evidence>
<dbReference type="AlphaFoldDB" id="A0A1F5WDX0"/>
<protein>
    <submittedName>
        <fullName evidence="2">Uncharacterized protein</fullName>
    </submittedName>
</protein>
<accession>A0A1F5WDX0</accession>